<proteinExistence type="predicted"/>
<gene>
    <name evidence="2" type="ORF">E2F50_14185</name>
</gene>
<dbReference type="Proteomes" id="UP000295238">
    <property type="component" value="Unassembled WGS sequence"/>
</dbReference>
<comment type="caution">
    <text evidence="2">The sequence shown here is derived from an EMBL/GenBank/DDBJ whole genome shotgun (WGS) entry which is preliminary data.</text>
</comment>
<evidence type="ECO:0000256" key="1">
    <source>
        <dbReference type="SAM" id="SignalP"/>
    </source>
</evidence>
<organism evidence="2 3">
    <name type="scientific">Rhizobium deserti</name>
    <dbReference type="NCBI Taxonomy" id="2547961"/>
    <lineage>
        <taxon>Bacteria</taxon>
        <taxon>Pseudomonadati</taxon>
        <taxon>Pseudomonadota</taxon>
        <taxon>Alphaproteobacteria</taxon>
        <taxon>Hyphomicrobiales</taxon>
        <taxon>Rhizobiaceae</taxon>
        <taxon>Rhizobium/Agrobacterium group</taxon>
        <taxon>Rhizobium</taxon>
    </lineage>
</organism>
<keyword evidence="3" id="KW-1185">Reference proteome</keyword>
<dbReference type="OrthoDB" id="7200459at2"/>
<dbReference type="InterPro" id="IPR012334">
    <property type="entry name" value="Pectin_lyas_fold"/>
</dbReference>
<name>A0A4R5UHF2_9HYPH</name>
<dbReference type="EMBL" id="SMTL01000003">
    <property type="protein sequence ID" value="TDK35390.1"/>
    <property type="molecule type" value="Genomic_DNA"/>
</dbReference>
<feature type="signal peptide" evidence="1">
    <location>
        <begin position="1"/>
        <end position="25"/>
    </location>
</feature>
<dbReference type="Gene3D" id="2.160.20.10">
    <property type="entry name" value="Single-stranded right-handed beta-helix, Pectin lyase-like"/>
    <property type="match status" value="1"/>
</dbReference>
<reference evidence="2 3" key="1">
    <citation type="submission" date="2019-03" db="EMBL/GenBank/DDBJ databases">
        <title>Rhizobium sp. nov., an bacterium isolated from biocrust in Mu Us Desert.</title>
        <authorList>
            <person name="Lixiong L."/>
        </authorList>
    </citation>
    <scope>NUCLEOTIDE SEQUENCE [LARGE SCALE GENOMIC DNA]</scope>
    <source>
        <strain evidence="2 3">SPY-1</strain>
    </source>
</reference>
<protein>
    <submittedName>
        <fullName evidence="2">Right-handed parallel beta-helix repeat-containing protein</fullName>
    </submittedName>
</protein>
<dbReference type="AlphaFoldDB" id="A0A4R5UHF2"/>
<evidence type="ECO:0000313" key="2">
    <source>
        <dbReference type="EMBL" id="TDK35390.1"/>
    </source>
</evidence>
<sequence length="351" mass="37782">MMRILRYLVPAGILLLWCLAAPALAKAGPKACGREVYEELRAPASAGTAPVSIACDLTLAATDVISMPIVYSGSAASGSRLDCHGATLDGTVPAALAVLIESVRRHDGSWDRPVDITIRNCIIKGEINIRGLGRNGEAELVRQSSLTAGHTARAQAAAPSRIRLENITFVAQRNIPLYAGPGVTELTVEKSTFTGTSRSVGLYLDAESARNRILANLFDLRTLWREQLAVDGSAENRIEDNRFENPVSGGIFLYRNCGEGGTIRHQAPQHNIIANNIFHYRDVAGARPAIWLGSRQGNRFYCFSRPRAAFGSGLSADDEAQYNTVTGNGLLGGEPNLILDQDENNIVSGNR</sequence>
<dbReference type="SUPFAM" id="SSF51126">
    <property type="entry name" value="Pectin lyase-like"/>
    <property type="match status" value="1"/>
</dbReference>
<dbReference type="InterPro" id="IPR011050">
    <property type="entry name" value="Pectin_lyase_fold/virulence"/>
</dbReference>
<accession>A0A4R5UHF2</accession>
<dbReference type="RefSeq" id="WP_133316812.1">
    <property type="nucleotide sequence ID" value="NZ_SMTL01000003.1"/>
</dbReference>
<evidence type="ECO:0000313" key="3">
    <source>
        <dbReference type="Proteomes" id="UP000295238"/>
    </source>
</evidence>
<keyword evidence="1" id="KW-0732">Signal</keyword>
<feature type="chain" id="PRO_5020488633" evidence="1">
    <location>
        <begin position="26"/>
        <end position="351"/>
    </location>
</feature>